<evidence type="ECO:0000313" key="1">
    <source>
        <dbReference type="EMBL" id="EOH77053.1"/>
    </source>
</evidence>
<dbReference type="EMBL" id="ASWF01000003">
    <property type="protein sequence ID" value="EOT75746.1"/>
    <property type="molecule type" value="Genomic_DNA"/>
</dbReference>
<evidence type="ECO:0000313" key="3">
    <source>
        <dbReference type="Proteomes" id="UP000013877"/>
    </source>
</evidence>
<reference evidence="1 3" key="1">
    <citation type="submission" date="2013-02" db="EMBL/GenBank/DDBJ databases">
        <title>The Genome Sequence of Enterococcus raffinosus ATCC_49464.</title>
        <authorList>
            <consortium name="The Broad Institute Genome Sequencing Platform"/>
            <consortium name="The Broad Institute Genome Sequencing Center for Infectious Disease"/>
            <person name="Earl A.M."/>
            <person name="Gilmore M.S."/>
            <person name="Lebreton F."/>
            <person name="Walker B."/>
            <person name="Young S.K."/>
            <person name="Zeng Q."/>
            <person name="Gargeya S."/>
            <person name="Fitzgerald M."/>
            <person name="Haas B."/>
            <person name="Abouelleil A."/>
            <person name="Alvarado L."/>
            <person name="Arachchi H.M."/>
            <person name="Berlin A.M."/>
            <person name="Chapman S.B."/>
            <person name="Dewar J."/>
            <person name="Goldberg J."/>
            <person name="Griggs A."/>
            <person name="Gujja S."/>
            <person name="Hansen M."/>
            <person name="Howarth C."/>
            <person name="Imamovic A."/>
            <person name="Larimer J."/>
            <person name="McCowan C."/>
            <person name="Murphy C."/>
            <person name="Neiman D."/>
            <person name="Pearson M."/>
            <person name="Priest M."/>
            <person name="Roberts A."/>
            <person name="Saif S."/>
            <person name="Shea T."/>
            <person name="Sisk P."/>
            <person name="Sykes S."/>
            <person name="Wortman J."/>
            <person name="Nusbaum C."/>
            <person name="Birren B."/>
        </authorList>
    </citation>
    <scope>NUCLEOTIDE SEQUENCE [LARGE SCALE GENOMIC DNA]</scope>
    <source>
        <strain evidence="1 3">ATCC 49464</strain>
    </source>
</reference>
<dbReference type="EMBL" id="AJAL01000014">
    <property type="protein sequence ID" value="EOH77053.1"/>
    <property type="molecule type" value="Genomic_DNA"/>
</dbReference>
<proteinExistence type="predicted"/>
<dbReference type="AlphaFoldDB" id="R2P1E1"/>
<dbReference type="PATRIC" id="fig|1158602.3.peg.2626"/>
<dbReference type="HOGENOM" id="CLU_1967110_0_0_9"/>
<name>R2P1E1_9ENTE</name>
<evidence type="ECO:0000313" key="4">
    <source>
        <dbReference type="Proteomes" id="UP000014158"/>
    </source>
</evidence>
<evidence type="ECO:0000313" key="2">
    <source>
        <dbReference type="EMBL" id="EOT75746.1"/>
    </source>
</evidence>
<dbReference type="Proteomes" id="UP000013877">
    <property type="component" value="Unassembled WGS sequence"/>
</dbReference>
<sequence length="128" mass="15248">MSERIKVINYLESLFRELIPESYYMRNRKKEVKYPYMTFTLSGEPIRFQGQGFYIDMDIFDNNKSSDVDLLNAVSAITEKFPDRRPFNQLTDDFLAQIEYRSDTGIPTGSDTLQRHTLQLYIKIDWRK</sequence>
<evidence type="ECO:0008006" key="5">
    <source>
        <dbReference type="Google" id="ProtNLM"/>
    </source>
</evidence>
<protein>
    <recommendedName>
        <fullName evidence="5">Phage protein</fullName>
    </recommendedName>
</protein>
<comment type="caution">
    <text evidence="1">The sequence shown here is derived from an EMBL/GenBank/DDBJ whole genome shotgun (WGS) entry which is preliminary data.</text>
</comment>
<dbReference type="eggNOG" id="ENOG50335EP">
    <property type="taxonomic scope" value="Bacteria"/>
</dbReference>
<accession>R2P1E1</accession>
<gene>
    <name evidence="2" type="ORF">I590_02570</name>
    <name evidence="1" type="ORF">UAK_02626</name>
</gene>
<reference evidence="2 4" key="2">
    <citation type="submission" date="2013-03" db="EMBL/GenBank/DDBJ databases">
        <title>The Genome Sequence of Enterococcus raffinosus ATCC_49464 (PacBio/Illumina hybrid assembly).</title>
        <authorList>
            <consortium name="The Broad Institute Genomics Platform"/>
            <consortium name="The Broad Institute Genome Sequencing Center for Infectious Disease"/>
            <person name="Earl A."/>
            <person name="Russ C."/>
            <person name="Gilmore M."/>
            <person name="Surin D."/>
            <person name="Walker B."/>
            <person name="Young S."/>
            <person name="Zeng Q."/>
            <person name="Gargeya S."/>
            <person name="Fitzgerald M."/>
            <person name="Haas B."/>
            <person name="Abouelleil A."/>
            <person name="Allen A.W."/>
            <person name="Alvarado L."/>
            <person name="Arachchi H.M."/>
            <person name="Berlin A.M."/>
            <person name="Chapman S.B."/>
            <person name="Gainer-Dewar J."/>
            <person name="Goldberg J."/>
            <person name="Griggs A."/>
            <person name="Gujja S."/>
            <person name="Hansen M."/>
            <person name="Howarth C."/>
            <person name="Imamovic A."/>
            <person name="Ireland A."/>
            <person name="Larimer J."/>
            <person name="McCowan C."/>
            <person name="Murphy C."/>
            <person name="Pearson M."/>
            <person name="Poon T.W."/>
            <person name="Priest M."/>
            <person name="Roberts A."/>
            <person name="Saif S."/>
            <person name="Shea T."/>
            <person name="Sisk P."/>
            <person name="Sykes S."/>
            <person name="Wortman J."/>
            <person name="Nusbaum C."/>
            <person name="Birren B."/>
        </authorList>
    </citation>
    <scope>NUCLEOTIDE SEQUENCE [LARGE SCALE GENOMIC DNA]</scope>
    <source>
        <strain evidence="2 4">ATCC 49464</strain>
    </source>
</reference>
<dbReference type="Proteomes" id="UP000014158">
    <property type="component" value="Unassembled WGS sequence"/>
</dbReference>
<organism evidence="1 3">
    <name type="scientific">Enterococcus raffinosus ATCC 49464</name>
    <dbReference type="NCBI Taxonomy" id="1158602"/>
    <lineage>
        <taxon>Bacteria</taxon>
        <taxon>Bacillati</taxon>
        <taxon>Bacillota</taxon>
        <taxon>Bacilli</taxon>
        <taxon>Lactobacillales</taxon>
        <taxon>Enterococcaceae</taxon>
        <taxon>Enterococcus</taxon>
    </lineage>
</organism>
<dbReference type="RefSeq" id="WP_010745834.1">
    <property type="nucleotide sequence ID" value="NZ_ASWF01000003.1"/>
</dbReference>
<keyword evidence="4" id="KW-1185">Reference proteome</keyword>
<dbReference type="OrthoDB" id="2185503at2"/>